<keyword evidence="6" id="KW-1185">Reference proteome</keyword>
<dbReference type="AlphaFoldDB" id="A0A920CZX6"/>
<evidence type="ECO:0000256" key="2">
    <source>
        <dbReference type="ARBA" id="ARBA00023125"/>
    </source>
</evidence>
<accession>A0A920CZX6</accession>
<dbReference type="GO" id="GO:0003700">
    <property type="term" value="F:DNA-binding transcription factor activity"/>
    <property type="evidence" value="ECO:0007669"/>
    <property type="project" value="InterPro"/>
</dbReference>
<evidence type="ECO:0000256" key="3">
    <source>
        <dbReference type="ARBA" id="ARBA00023163"/>
    </source>
</evidence>
<dbReference type="SMART" id="SM00347">
    <property type="entry name" value="HTH_MARR"/>
    <property type="match status" value="1"/>
</dbReference>
<dbReference type="SUPFAM" id="SSF46785">
    <property type="entry name" value="Winged helix' DNA-binding domain"/>
    <property type="match status" value="1"/>
</dbReference>
<evidence type="ECO:0000256" key="1">
    <source>
        <dbReference type="ARBA" id="ARBA00023015"/>
    </source>
</evidence>
<dbReference type="Proteomes" id="UP000683139">
    <property type="component" value="Unassembled WGS sequence"/>
</dbReference>
<protein>
    <recommendedName>
        <fullName evidence="4">HTH marR-type domain-containing protein</fullName>
    </recommendedName>
</protein>
<gene>
    <name evidence="5" type="ORF">J40TS1_30810</name>
</gene>
<dbReference type="InterPro" id="IPR036390">
    <property type="entry name" value="WH_DNA-bd_sf"/>
</dbReference>
<dbReference type="Pfam" id="PF01047">
    <property type="entry name" value="MarR"/>
    <property type="match status" value="1"/>
</dbReference>
<keyword evidence="1" id="KW-0805">Transcription regulation</keyword>
<organism evidence="5 6">
    <name type="scientific">Paenibacillus montaniterrae</name>
    <dbReference type="NCBI Taxonomy" id="429341"/>
    <lineage>
        <taxon>Bacteria</taxon>
        <taxon>Bacillati</taxon>
        <taxon>Bacillota</taxon>
        <taxon>Bacilli</taxon>
        <taxon>Bacillales</taxon>
        <taxon>Paenibacillaceae</taxon>
        <taxon>Paenibacillus</taxon>
    </lineage>
</organism>
<sequence>MNDERISFLLELNQIEYDCHAMLNQEYAALLDDSISEKQLITLNHLEEKGRILTGELAELLNITPSAVSQMLNKLEKKQFIRRYINPDSRREIFVELDQAGIDYLNLNRQIELSIIERFYAKLPWEDLQHLKRIMTQFKEIIISERANRQSADL</sequence>
<dbReference type="PANTHER" id="PTHR42756:SF1">
    <property type="entry name" value="TRANSCRIPTIONAL REPRESSOR OF EMRAB OPERON"/>
    <property type="match status" value="1"/>
</dbReference>
<dbReference type="GO" id="GO:0003677">
    <property type="term" value="F:DNA binding"/>
    <property type="evidence" value="ECO:0007669"/>
    <property type="project" value="UniProtKB-KW"/>
</dbReference>
<dbReference type="InterPro" id="IPR036388">
    <property type="entry name" value="WH-like_DNA-bd_sf"/>
</dbReference>
<reference evidence="5" key="1">
    <citation type="submission" date="2021-03" db="EMBL/GenBank/DDBJ databases">
        <title>Antimicrobial resistance genes in bacteria isolated from Japanese honey, and their potential for conferring macrolide and lincosamide resistance in the American foulbrood pathogen Paenibacillus larvae.</title>
        <authorList>
            <person name="Okamoto M."/>
            <person name="Kumagai M."/>
            <person name="Kanamori H."/>
            <person name="Takamatsu D."/>
        </authorList>
    </citation>
    <scope>NUCLEOTIDE SEQUENCE</scope>
    <source>
        <strain evidence="5">J40TS1</strain>
    </source>
</reference>
<dbReference type="RefSeq" id="WP_213516733.1">
    <property type="nucleotide sequence ID" value="NZ_BOSE01000005.1"/>
</dbReference>
<evidence type="ECO:0000313" key="5">
    <source>
        <dbReference type="EMBL" id="GIP17439.1"/>
    </source>
</evidence>
<dbReference type="InterPro" id="IPR000835">
    <property type="entry name" value="HTH_MarR-typ"/>
</dbReference>
<feature type="domain" description="HTH marR-type" evidence="4">
    <location>
        <begin position="1"/>
        <end position="140"/>
    </location>
</feature>
<keyword evidence="3" id="KW-0804">Transcription</keyword>
<comment type="caution">
    <text evidence="5">The sequence shown here is derived from an EMBL/GenBank/DDBJ whole genome shotgun (WGS) entry which is preliminary data.</text>
</comment>
<dbReference type="Gene3D" id="1.10.10.10">
    <property type="entry name" value="Winged helix-like DNA-binding domain superfamily/Winged helix DNA-binding domain"/>
    <property type="match status" value="1"/>
</dbReference>
<keyword evidence="2" id="KW-0238">DNA-binding</keyword>
<evidence type="ECO:0000313" key="6">
    <source>
        <dbReference type="Proteomes" id="UP000683139"/>
    </source>
</evidence>
<name>A0A920CZX6_9BACL</name>
<evidence type="ECO:0000259" key="4">
    <source>
        <dbReference type="PROSITE" id="PS50995"/>
    </source>
</evidence>
<dbReference type="PANTHER" id="PTHR42756">
    <property type="entry name" value="TRANSCRIPTIONAL REGULATOR, MARR"/>
    <property type="match status" value="1"/>
</dbReference>
<dbReference type="PROSITE" id="PS50995">
    <property type="entry name" value="HTH_MARR_2"/>
    <property type="match status" value="1"/>
</dbReference>
<proteinExistence type="predicted"/>
<dbReference type="EMBL" id="BOSE01000005">
    <property type="protein sequence ID" value="GIP17439.1"/>
    <property type="molecule type" value="Genomic_DNA"/>
</dbReference>